<evidence type="ECO:0000256" key="4">
    <source>
        <dbReference type="ARBA" id="ARBA00022989"/>
    </source>
</evidence>
<dbReference type="Proteomes" id="UP000613580">
    <property type="component" value="Unassembled WGS sequence"/>
</dbReference>
<evidence type="ECO:0000256" key="5">
    <source>
        <dbReference type="ARBA" id="ARBA00023136"/>
    </source>
</evidence>
<dbReference type="AlphaFoldDB" id="A0A8H6S6L0"/>
<dbReference type="EMBL" id="JACAZE010000020">
    <property type="protein sequence ID" value="KAF7293743.1"/>
    <property type="molecule type" value="Genomic_DNA"/>
</dbReference>
<gene>
    <name evidence="7" type="ORF">HMN09_01169600</name>
</gene>
<evidence type="ECO:0000313" key="7">
    <source>
        <dbReference type="EMBL" id="KAF7293743.1"/>
    </source>
</evidence>
<evidence type="ECO:0000256" key="3">
    <source>
        <dbReference type="ARBA" id="ARBA00022692"/>
    </source>
</evidence>
<name>A0A8H6S6L0_MYCCL</name>
<comment type="similarity">
    <text evidence="2 6">Belongs to the OST5 family.</text>
</comment>
<organism evidence="7 8">
    <name type="scientific">Mycena chlorophos</name>
    <name type="common">Agaric fungus</name>
    <name type="synonym">Agaricus chlorophos</name>
    <dbReference type="NCBI Taxonomy" id="658473"/>
    <lineage>
        <taxon>Eukaryota</taxon>
        <taxon>Fungi</taxon>
        <taxon>Dikarya</taxon>
        <taxon>Basidiomycota</taxon>
        <taxon>Agaricomycotina</taxon>
        <taxon>Agaricomycetes</taxon>
        <taxon>Agaricomycetidae</taxon>
        <taxon>Agaricales</taxon>
        <taxon>Marasmiineae</taxon>
        <taxon>Mycenaceae</taxon>
        <taxon>Mycena</taxon>
    </lineage>
</organism>
<keyword evidence="5 6" id="KW-0472">Membrane</keyword>
<keyword evidence="8" id="KW-1185">Reference proteome</keyword>
<dbReference type="GO" id="GO:0006487">
    <property type="term" value="P:protein N-linked glycosylation"/>
    <property type="evidence" value="ECO:0007669"/>
    <property type="project" value="UniProtKB-UniRule"/>
</dbReference>
<keyword evidence="3 6" id="KW-0812">Transmembrane</keyword>
<evidence type="ECO:0000313" key="8">
    <source>
        <dbReference type="Proteomes" id="UP000613580"/>
    </source>
</evidence>
<dbReference type="InterPro" id="IPR007915">
    <property type="entry name" value="TMEM258/Ost5"/>
</dbReference>
<sequence>MADYTSLQASSPFLVQPRRLLNLYAQSLYTSTPAFAPLIPVGLLPYLAFLLLLSTFTLGFYVSTLPKATVPVHEVGLASLASILGGFGVVALFCSVGVYV</sequence>
<comment type="function">
    <text evidence="6">Subunit of the oligosaccharyl transferase (OST) complex that catalyzes the initial transfer of a defined glycan (Glc(3)Man(9)GlcNAc(2) in eukaryotes) from the lipid carrier dolichol-pyrophosphate to an asparagine residue within an Asn-X-Ser/Thr consensus motif in nascent polypeptide chains, the first step in protein N-glycosylation. N-glycosylation occurs cotranslationally and the complex associates with the Sec61 complex at the channel-forming translocon complex that mediates protein translocation across the endoplasmic reticulum (ER). All subunits are required for a maximal enzyme activity.</text>
</comment>
<feature type="transmembrane region" description="Helical" evidence="6">
    <location>
        <begin position="43"/>
        <end position="63"/>
    </location>
</feature>
<proteinExistence type="inferred from homology"/>
<dbReference type="OrthoDB" id="2503643at2759"/>
<comment type="subunit">
    <text evidence="6">Component of the oligosaccharyltransferase (OST) complex.</text>
</comment>
<accession>A0A8H6S6L0</accession>
<keyword evidence="4 6" id="KW-1133">Transmembrane helix</keyword>
<comment type="subcellular location">
    <subcellularLocation>
        <location evidence="1 6">Membrane</location>
        <topology evidence="1 6">Multi-pass membrane protein</topology>
    </subcellularLocation>
</comment>
<dbReference type="Pfam" id="PF05251">
    <property type="entry name" value="Ost5"/>
    <property type="match status" value="1"/>
</dbReference>
<protein>
    <recommendedName>
        <fullName evidence="6">Dolichyl-diphosphooligosaccharide-protein glycosyltransferase subunit OST5</fullName>
    </recommendedName>
</protein>
<evidence type="ECO:0000256" key="2">
    <source>
        <dbReference type="ARBA" id="ARBA00009825"/>
    </source>
</evidence>
<feature type="transmembrane region" description="Helical" evidence="6">
    <location>
        <begin position="75"/>
        <end position="99"/>
    </location>
</feature>
<dbReference type="GO" id="GO:0008250">
    <property type="term" value="C:oligosaccharyltransferase complex"/>
    <property type="evidence" value="ECO:0007669"/>
    <property type="project" value="UniProtKB-UniRule"/>
</dbReference>
<reference evidence="7" key="1">
    <citation type="submission" date="2020-05" db="EMBL/GenBank/DDBJ databases">
        <title>Mycena genomes resolve the evolution of fungal bioluminescence.</title>
        <authorList>
            <person name="Tsai I.J."/>
        </authorList>
    </citation>
    <scope>NUCLEOTIDE SEQUENCE</scope>
    <source>
        <strain evidence="7">110903Hualien_Pintung</strain>
    </source>
</reference>
<evidence type="ECO:0000256" key="1">
    <source>
        <dbReference type="ARBA" id="ARBA00004141"/>
    </source>
</evidence>
<evidence type="ECO:0000256" key="6">
    <source>
        <dbReference type="RuleBase" id="RU367008"/>
    </source>
</evidence>
<comment type="caution">
    <text evidence="7">The sequence shown here is derived from an EMBL/GenBank/DDBJ whole genome shotgun (WGS) entry which is preliminary data.</text>
</comment>